<dbReference type="RefSeq" id="XP_060029285.1">
    <property type="nucleotide sequence ID" value="XM_060173302.1"/>
</dbReference>
<dbReference type="PANTHER" id="PTHR11861:SF10">
    <property type="entry name" value="TRANSMEMBRANE PROTEIN 130"/>
    <property type="match status" value="1"/>
</dbReference>
<name>A0ABM3VYA3_ERIEU</name>
<feature type="transmembrane region" description="Helical" evidence="3">
    <location>
        <begin position="377"/>
        <end position="398"/>
    </location>
</feature>
<dbReference type="PROSITE" id="PS50093">
    <property type="entry name" value="PKD"/>
    <property type="match status" value="1"/>
</dbReference>
<dbReference type="GeneID" id="103126664"/>
<evidence type="ECO:0000256" key="1">
    <source>
        <dbReference type="ARBA" id="ARBA00022729"/>
    </source>
</evidence>
<dbReference type="SUPFAM" id="SSF49299">
    <property type="entry name" value="PKD domain"/>
    <property type="match status" value="1"/>
</dbReference>
<accession>A0ABM3VYA3</accession>
<dbReference type="InterPro" id="IPR000601">
    <property type="entry name" value="PKD_dom"/>
</dbReference>
<dbReference type="InterPro" id="IPR045219">
    <property type="entry name" value="PKAT"/>
</dbReference>
<feature type="domain" description="PKD" evidence="5">
    <location>
        <begin position="210"/>
        <end position="243"/>
    </location>
</feature>
<keyword evidence="1 4" id="KW-0732">Signal</keyword>
<keyword evidence="3" id="KW-1133">Transmembrane helix</keyword>
<dbReference type="InterPro" id="IPR035986">
    <property type="entry name" value="PKD_dom_sf"/>
</dbReference>
<sequence length="472" mass="51963">MAGWQRLGRLLWLLCLLPAAPGAAAAGTQEKTKPSPTTPAVPLVPATARPCTAVDRTQGPVHGKYKLRLSHDSPVTRGSTATITASLVPHDKSSLVLTPESEYRFQWVHSPLLLTSKVDTRLRSTVRAQASEPGDFPVSVWLTNATCGRCPPLATASFILPVTEFLVGTIDVVQNASLPWPTSYLTKTLLKVSFILHDPSDLLKSASFLYNWDFGNGTQMVTTESEVHYNSSIHGNLTVRLKVLAEWEELQLDGTKTFLQKMGDFVTTVRLQEFLQGIQVLGPSTIQTSEKMVVTLNFLGSPLRSPPMTVCCRVKTACLPLEEGECYPIPVVGISFNVTHIFREPGDYCFSIETVHGANKMRQYHRIQVAPATVQPAVLAFPCATIITMMLAFIMYMSMRTATQQKDMVEVADFDFSPMSDKNPDPPSEGRCCCQVCCGPFLLESPSEYLEVVRESQGLLPPLYKSVKTYTV</sequence>
<reference evidence="7" key="1">
    <citation type="submission" date="2025-08" db="UniProtKB">
        <authorList>
            <consortium name="RefSeq"/>
        </authorList>
    </citation>
    <scope>IDENTIFICATION</scope>
</reference>
<dbReference type="Proteomes" id="UP001652624">
    <property type="component" value="Chromosome 15"/>
</dbReference>
<evidence type="ECO:0000256" key="3">
    <source>
        <dbReference type="SAM" id="Phobius"/>
    </source>
</evidence>
<dbReference type="PANTHER" id="PTHR11861">
    <property type="entry name" value="MELANOCYTE PROTEIN PMEL 17-RELATED"/>
    <property type="match status" value="1"/>
</dbReference>
<keyword evidence="3" id="KW-0472">Membrane</keyword>
<evidence type="ECO:0000313" key="6">
    <source>
        <dbReference type="Proteomes" id="UP001652624"/>
    </source>
</evidence>
<feature type="chain" id="PRO_5045076268" evidence="4">
    <location>
        <begin position="26"/>
        <end position="472"/>
    </location>
</feature>
<evidence type="ECO:0000259" key="5">
    <source>
        <dbReference type="PROSITE" id="PS50093"/>
    </source>
</evidence>
<gene>
    <name evidence="7" type="primary">TMEM130</name>
</gene>
<keyword evidence="2" id="KW-0325">Glycoprotein</keyword>
<organism evidence="6 7">
    <name type="scientific">Erinaceus europaeus</name>
    <name type="common">Western European hedgehog</name>
    <dbReference type="NCBI Taxonomy" id="9365"/>
    <lineage>
        <taxon>Eukaryota</taxon>
        <taxon>Metazoa</taxon>
        <taxon>Chordata</taxon>
        <taxon>Craniata</taxon>
        <taxon>Vertebrata</taxon>
        <taxon>Euteleostomi</taxon>
        <taxon>Mammalia</taxon>
        <taxon>Eutheria</taxon>
        <taxon>Laurasiatheria</taxon>
        <taxon>Eulipotyphla</taxon>
        <taxon>Erinaceidae</taxon>
        <taxon>Erinaceinae</taxon>
        <taxon>Erinaceus</taxon>
    </lineage>
</organism>
<evidence type="ECO:0000256" key="4">
    <source>
        <dbReference type="SAM" id="SignalP"/>
    </source>
</evidence>
<evidence type="ECO:0000313" key="7">
    <source>
        <dbReference type="RefSeq" id="XP_060029285.1"/>
    </source>
</evidence>
<keyword evidence="3 7" id="KW-0812">Transmembrane</keyword>
<evidence type="ECO:0000256" key="2">
    <source>
        <dbReference type="ARBA" id="ARBA00023180"/>
    </source>
</evidence>
<proteinExistence type="predicted"/>
<keyword evidence="6" id="KW-1185">Reference proteome</keyword>
<protein>
    <submittedName>
        <fullName evidence="7">Transmembrane protein 130 isoform X1</fullName>
    </submittedName>
</protein>
<feature type="signal peptide" evidence="4">
    <location>
        <begin position="1"/>
        <end position="25"/>
    </location>
</feature>